<dbReference type="GO" id="GO:0005737">
    <property type="term" value="C:cytoplasm"/>
    <property type="evidence" value="ECO:0007669"/>
    <property type="project" value="InterPro"/>
</dbReference>
<dbReference type="InterPro" id="IPR004730">
    <property type="entry name" value="Transaldolase_1"/>
</dbReference>
<dbReference type="KEGG" id="pbar:105433088"/>
<evidence type="ECO:0000256" key="3">
    <source>
        <dbReference type="ARBA" id="ARBA00013151"/>
    </source>
</evidence>
<dbReference type="SUPFAM" id="SSF51569">
    <property type="entry name" value="Aldolase"/>
    <property type="match status" value="1"/>
</dbReference>
<proteinExistence type="inferred from homology"/>
<dbReference type="PROSITE" id="PS01054">
    <property type="entry name" value="TRANSALDOLASE_1"/>
    <property type="match status" value="1"/>
</dbReference>
<dbReference type="FunFam" id="3.20.20.70:FF:000088">
    <property type="entry name" value="Transaldolase"/>
    <property type="match status" value="1"/>
</dbReference>
<dbReference type="RefSeq" id="XP_011646502.1">
    <property type="nucleotide sequence ID" value="XM_011648200.2"/>
</dbReference>
<evidence type="ECO:0000256" key="7">
    <source>
        <dbReference type="ARBA" id="ARBA00048810"/>
    </source>
</evidence>
<organism evidence="9 10">
    <name type="scientific">Pogonomyrmex barbatus</name>
    <name type="common">red harvester ant</name>
    <dbReference type="NCBI Taxonomy" id="144034"/>
    <lineage>
        <taxon>Eukaryota</taxon>
        <taxon>Metazoa</taxon>
        <taxon>Ecdysozoa</taxon>
        <taxon>Arthropoda</taxon>
        <taxon>Hexapoda</taxon>
        <taxon>Insecta</taxon>
        <taxon>Pterygota</taxon>
        <taxon>Neoptera</taxon>
        <taxon>Endopterygota</taxon>
        <taxon>Hymenoptera</taxon>
        <taxon>Apocrita</taxon>
        <taxon>Aculeata</taxon>
        <taxon>Formicoidea</taxon>
        <taxon>Formicidae</taxon>
        <taxon>Myrmicinae</taxon>
        <taxon>Pogonomyrmex</taxon>
    </lineage>
</organism>
<keyword evidence="4 8" id="KW-0808">Transferase</keyword>
<evidence type="ECO:0000256" key="6">
    <source>
        <dbReference type="ARBA" id="ARBA00023270"/>
    </source>
</evidence>
<accession>A0A6I9WRL4</accession>
<dbReference type="NCBIfam" id="TIGR00874">
    <property type="entry name" value="talAB"/>
    <property type="match status" value="1"/>
</dbReference>
<evidence type="ECO:0000256" key="2">
    <source>
        <dbReference type="ARBA" id="ARBA00008012"/>
    </source>
</evidence>
<dbReference type="GO" id="GO:0009052">
    <property type="term" value="P:pentose-phosphate shunt, non-oxidative branch"/>
    <property type="evidence" value="ECO:0007669"/>
    <property type="project" value="TreeGrafter"/>
</dbReference>
<dbReference type="InterPro" id="IPR001585">
    <property type="entry name" value="TAL/FSA"/>
</dbReference>
<dbReference type="HAMAP" id="MF_00492">
    <property type="entry name" value="Transaldolase_1"/>
    <property type="match status" value="1"/>
</dbReference>
<dbReference type="InterPro" id="IPR013785">
    <property type="entry name" value="Aldolase_TIM"/>
</dbReference>
<dbReference type="NCBIfam" id="NF009001">
    <property type="entry name" value="PRK12346.1"/>
    <property type="match status" value="1"/>
</dbReference>
<dbReference type="Proteomes" id="UP000504615">
    <property type="component" value="Unplaced"/>
</dbReference>
<keyword evidence="6" id="KW-0704">Schiff base</keyword>
<dbReference type="EC" id="2.2.1.2" evidence="3 8"/>
<dbReference type="AlphaFoldDB" id="A0A6I9WRL4"/>
<reference evidence="10" key="1">
    <citation type="submission" date="2025-08" db="UniProtKB">
        <authorList>
            <consortium name="RefSeq"/>
        </authorList>
    </citation>
    <scope>IDENTIFICATION</scope>
</reference>
<protein>
    <recommendedName>
        <fullName evidence="3 8">Transaldolase</fullName>
        <ecNumber evidence="3 8">2.2.1.2</ecNumber>
    </recommendedName>
</protein>
<comment type="function">
    <text evidence="8">Catalyzes the rate-limiting step of the non-oxidative phase in the pentose phosphate pathway. Catalyzes the reversible conversion of sedheptulose-7-phosphate and D-glyceraldehyde 3-phosphate into erythrose-4-phosphate and beta-D-fructose 6-phosphate.</text>
</comment>
<evidence type="ECO:0000256" key="8">
    <source>
        <dbReference type="RuleBase" id="RU000501"/>
    </source>
</evidence>
<dbReference type="PANTHER" id="PTHR10683">
    <property type="entry name" value="TRANSALDOLASE"/>
    <property type="match status" value="1"/>
</dbReference>
<evidence type="ECO:0000256" key="5">
    <source>
        <dbReference type="ARBA" id="ARBA00023126"/>
    </source>
</evidence>
<evidence type="ECO:0000256" key="1">
    <source>
        <dbReference type="ARBA" id="ARBA00004857"/>
    </source>
</evidence>
<dbReference type="GO" id="GO:0004801">
    <property type="term" value="F:transaldolase activity"/>
    <property type="evidence" value="ECO:0007669"/>
    <property type="project" value="UniProtKB-EC"/>
</dbReference>
<evidence type="ECO:0000313" key="10">
    <source>
        <dbReference type="RefSeq" id="XP_011646502.1"/>
    </source>
</evidence>
<dbReference type="GO" id="GO:0005975">
    <property type="term" value="P:carbohydrate metabolic process"/>
    <property type="evidence" value="ECO:0007669"/>
    <property type="project" value="InterPro"/>
</dbReference>
<dbReference type="PANTHER" id="PTHR10683:SF18">
    <property type="entry name" value="TRANSALDOLASE"/>
    <property type="match status" value="1"/>
</dbReference>
<dbReference type="GeneID" id="105433088"/>
<comment type="similarity">
    <text evidence="2">Belongs to the transaldolase family. Type 1 subfamily.</text>
</comment>
<dbReference type="InterPro" id="IPR018225">
    <property type="entry name" value="Transaldolase_AS"/>
</dbReference>
<dbReference type="CDD" id="cd00957">
    <property type="entry name" value="Transaldolase_TalAB"/>
    <property type="match status" value="1"/>
</dbReference>
<dbReference type="Gene3D" id="3.20.20.70">
    <property type="entry name" value="Aldolase class I"/>
    <property type="match status" value="1"/>
</dbReference>
<dbReference type="PROSITE" id="PS00958">
    <property type="entry name" value="TRANSALDOLASE_2"/>
    <property type="match status" value="1"/>
</dbReference>
<dbReference type="Pfam" id="PF00923">
    <property type="entry name" value="TAL_FSA"/>
    <property type="match status" value="1"/>
</dbReference>
<gene>
    <name evidence="10" type="primary">LOC105433088</name>
</gene>
<keyword evidence="9" id="KW-1185">Reference proteome</keyword>
<comment type="pathway">
    <text evidence="1 8">Carbohydrate degradation; pentose phosphate pathway; D-glyceraldehyde 3-phosphate and beta-D-fructose 6-phosphate from D-ribose 5-phosphate and D-xylulose 5-phosphate (non-oxidative stage): step 2/3.</text>
</comment>
<comment type="catalytic activity">
    <reaction evidence="7 8">
        <text>D-sedoheptulose 7-phosphate + D-glyceraldehyde 3-phosphate = D-erythrose 4-phosphate + beta-D-fructose 6-phosphate</text>
        <dbReference type="Rhea" id="RHEA:17053"/>
        <dbReference type="ChEBI" id="CHEBI:16897"/>
        <dbReference type="ChEBI" id="CHEBI:57483"/>
        <dbReference type="ChEBI" id="CHEBI:57634"/>
        <dbReference type="ChEBI" id="CHEBI:59776"/>
        <dbReference type="EC" id="2.2.1.2"/>
    </reaction>
</comment>
<evidence type="ECO:0000313" key="9">
    <source>
        <dbReference type="Proteomes" id="UP000504615"/>
    </source>
</evidence>
<dbReference type="OrthoDB" id="2015515at2759"/>
<dbReference type="CTD" id="37804"/>
<sequence length="337" mass="37804">MSEPQSKKTKTMSSLNQLKEFTTVVADTGDFQAMEQFKPTDATTNPSLILAAANDKKYAHLIEKAVEYGIKSGSTLDEQVEAALDITCVLFGKEILNIIPGRVSTEVDARLSFNKEASIEKAKKLIVLYEELGVSKERVLIKLASTWEGIQAAKELEEKYGIHCNLTLLFSFAQAVACAQAGVTLISPFVGRILDWYVANTDKKSYEAKEDPGVVSVKRIYNYYKKFGYETVVMGASFRNIGEIKELAGCDLLTISPKLLEELEKSNEPVHKVLSVESAKKRDLIHINLDEAEFRWMLNEDQMATDKLSEGIRKFAADMRKLEKLLMEKIQSLKQKD</sequence>
<keyword evidence="5 8" id="KW-0570">Pentose shunt</keyword>
<name>A0A6I9WRL4_9HYME</name>
<dbReference type="UniPathway" id="UPA00115">
    <property type="reaction ID" value="UER00414"/>
</dbReference>
<evidence type="ECO:0000256" key="4">
    <source>
        <dbReference type="ARBA" id="ARBA00022679"/>
    </source>
</evidence>